<evidence type="ECO:0000256" key="2">
    <source>
        <dbReference type="ARBA" id="ARBA00022692"/>
    </source>
</evidence>
<keyword evidence="4 5" id="KW-0472">Membrane</keyword>
<dbReference type="EMBL" id="JANFAV010000001">
    <property type="protein sequence ID" value="MCW6533336.1"/>
    <property type="molecule type" value="Genomic_DNA"/>
</dbReference>
<comment type="subcellular location">
    <subcellularLocation>
        <location evidence="1">Membrane</location>
    </subcellularLocation>
</comment>
<dbReference type="Gene3D" id="1.20.120.550">
    <property type="entry name" value="Membrane associated eicosanoid/glutathione metabolism-like domain"/>
    <property type="match status" value="1"/>
</dbReference>
<dbReference type="RefSeq" id="WP_179514371.1">
    <property type="nucleotide sequence ID" value="NZ_JANFAV010000001.1"/>
</dbReference>
<dbReference type="Proteomes" id="UP001165565">
    <property type="component" value="Unassembled WGS sequence"/>
</dbReference>
<feature type="transmembrane region" description="Helical" evidence="5">
    <location>
        <begin position="69"/>
        <end position="96"/>
    </location>
</feature>
<dbReference type="Pfam" id="PF01124">
    <property type="entry name" value="MAPEG"/>
    <property type="match status" value="1"/>
</dbReference>
<evidence type="ECO:0000256" key="1">
    <source>
        <dbReference type="ARBA" id="ARBA00004370"/>
    </source>
</evidence>
<evidence type="ECO:0000256" key="4">
    <source>
        <dbReference type="ARBA" id="ARBA00023136"/>
    </source>
</evidence>
<dbReference type="InterPro" id="IPR001129">
    <property type="entry name" value="Membr-assoc_MAPEG"/>
</dbReference>
<feature type="transmembrane region" description="Helical" evidence="5">
    <location>
        <begin position="6"/>
        <end position="24"/>
    </location>
</feature>
<dbReference type="SUPFAM" id="SSF161084">
    <property type="entry name" value="MAPEG domain-like"/>
    <property type="match status" value="1"/>
</dbReference>
<evidence type="ECO:0000256" key="3">
    <source>
        <dbReference type="ARBA" id="ARBA00022989"/>
    </source>
</evidence>
<keyword evidence="2 5" id="KW-0812">Transmembrane</keyword>
<protein>
    <submittedName>
        <fullName evidence="6">MAPEG family protein</fullName>
    </submittedName>
</protein>
<evidence type="ECO:0000256" key="5">
    <source>
        <dbReference type="SAM" id="Phobius"/>
    </source>
</evidence>
<reference evidence="6" key="1">
    <citation type="submission" date="2022-06" db="EMBL/GenBank/DDBJ databases">
        <title>Sphingomonas sp. nov. isolated from rhizosphere soil of tomato.</title>
        <authorList>
            <person name="Dong H."/>
            <person name="Gao R."/>
        </authorList>
    </citation>
    <scope>NUCLEOTIDE SEQUENCE</scope>
    <source>
        <strain evidence="6">MMSM24</strain>
    </source>
</reference>
<comment type="caution">
    <text evidence="6">The sequence shown here is derived from an EMBL/GenBank/DDBJ whole genome shotgun (WGS) entry which is preliminary data.</text>
</comment>
<sequence>MAQELIFWPMIVMALLTFVPLAMMPIKRIQSAVRGDTTPDDYRFGESARVPTDVALPNRNYMNTLEVPLLFHVLLVALYAAHRVDIVFVSLAWAYVLLRSLHSFIHLTYNRVTHRVVPFAASNFVLIAMWLLFALSLFRFGHQGIG</sequence>
<accession>A0AA41ZAY1</accession>
<keyword evidence="7" id="KW-1185">Reference proteome</keyword>
<organism evidence="6 7">
    <name type="scientific">Sphingomonas lycopersici</name>
    <dbReference type="NCBI Taxonomy" id="2951807"/>
    <lineage>
        <taxon>Bacteria</taxon>
        <taxon>Pseudomonadati</taxon>
        <taxon>Pseudomonadota</taxon>
        <taxon>Alphaproteobacteria</taxon>
        <taxon>Sphingomonadales</taxon>
        <taxon>Sphingomonadaceae</taxon>
        <taxon>Sphingomonas</taxon>
    </lineage>
</organism>
<proteinExistence type="predicted"/>
<gene>
    <name evidence="6" type="ORF">NEE01_00920</name>
</gene>
<keyword evidence="3 5" id="KW-1133">Transmembrane helix</keyword>
<dbReference type="InterPro" id="IPR023352">
    <property type="entry name" value="MAPEG-like_dom_sf"/>
</dbReference>
<dbReference type="AlphaFoldDB" id="A0AA41ZAY1"/>
<name>A0AA41ZAY1_9SPHN</name>
<evidence type="ECO:0000313" key="7">
    <source>
        <dbReference type="Proteomes" id="UP001165565"/>
    </source>
</evidence>
<dbReference type="GO" id="GO:0016020">
    <property type="term" value="C:membrane"/>
    <property type="evidence" value="ECO:0007669"/>
    <property type="project" value="UniProtKB-SubCell"/>
</dbReference>
<feature type="transmembrane region" description="Helical" evidence="5">
    <location>
        <begin position="116"/>
        <end position="138"/>
    </location>
</feature>
<evidence type="ECO:0000313" key="6">
    <source>
        <dbReference type="EMBL" id="MCW6533336.1"/>
    </source>
</evidence>